<organism evidence="1 2">
    <name type="scientific">Gracilibacillus thailandensis</name>
    <dbReference type="NCBI Taxonomy" id="563735"/>
    <lineage>
        <taxon>Bacteria</taxon>
        <taxon>Bacillati</taxon>
        <taxon>Bacillota</taxon>
        <taxon>Bacilli</taxon>
        <taxon>Bacillales</taxon>
        <taxon>Bacillaceae</taxon>
        <taxon>Gracilibacillus</taxon>
    </lineage>
</organism>
<dbReference type="EMBL" id="WJEE01000062">
    <property type="protein sequence ID" value="MRI68362.1"/>
    <property type="molecule type" value="Genomic_DNA"/>
</dbReference>
<keyword evidence="2" id="KW-1185">Reference proteome</keyword>
<comment type="caution">
    <text evidence="1">The sequence shown here is derived from an EMBL/GenBank/DDBJ whole genome shotgun (WGS) entry which is preliminary data.</text>
</comment>
<evidence type="ECO:0000313" key="2">
    <source>
        <dbReference type="Proteomes" id="UP000435187"/>
    </source>
</evidence>
<dbReference type="Proteomes" id="UP000435187">
    <property type="component" value="Unassembled WGS sequence"/>
</dbReference>
<name>A0A6N7R544_9BACI</name>
<sequence>MSKFDNEWQGLDQKIKLSKKESADLYDSIFREVQEPNKEVQTTHLSIKPLLSLVTVACLVTILVLSNWNTTDDNGILTPASNDEANEEIIIVVTNNTTFEFLGISINVYKDGLKVSNQTTINADNSTVDTGQELHFQFLKEDFSLTGEVSLEASVVLNNENQIPITPHVPITIEKGNKYYLSIEGDSVESSQLTIENRAE</sequence>
<proteinExistence type="predicted"/>
<protein>
    <submittedName>
        <fullName evidence="1">Uncharacterized protein</fullName>
    </submittedName>
</protein>
<dbReference type="AlphaFoldDB" id="A0A6N7R544"/>
<evidence type="ECO:0000313" key="1">
    <source>
        <dbReference type="EMBL" id="MRI68362.1"/>
    </source>
</evidence>
<accession>A0A6N7R544</accession>
<gene>
    <name evidence="1" type="ORF">GH885_18815</name>
</gene>
<dbReference type="RefSeq" id="WP_153836850.1">
    <property type="nucleotide sequence ID" value="NZ_JBHUMW010000023.1"/>
</dbReference>
<reference evidence="1 2" key="1">
    <citation type="submission" date="2019-10" db="EMBL/GenBank/DDBJ databases">
        <title>Gracilibacillus salitolerans sp. nov., a moderate halophile isolated from a saline soil in northwest China.</title>
        <authorList>
            <person name="Gan L."/>
        </authorList>
    </citation>
    <scope>NUCLEOTIDE SEQUENCE [LARGE SCALE GENOMIC DNA]</scope>
    <source>
        <strain evidence="1 2">TP2-8</strain>
    </source>
</reference>